<dbReference type="Pfam" id="PF13568">
    <property type="entry name" value="OMP_b-brl_2"/>
    <property type="match status" value="1"/>
</dbReference>
<keyword evidence="4" id="KW-1185">Reference proteome</keyword>
<sequence length="220" mass="23097">MKKLLLSLTIATAALTASAQTTPITFGVKAGATFPTVSMSESEGSDLKLNTSFYVGGTVDFAIGETFSIQPGITFLGKGFKMNSTETEEGVNVKTTIKSNVWHIEVPVNFLANIPVGDDKFFIGAGPYYGIAISGKNKAEGSATQDGQTVKISTSEDVDFGKDGSHKRGEFGVNFLGGYQLSNGFNIHAGYGLGLSNIAKDADGIKVKNRVLSVGVGFSF</sequence>
<evidence type="ECO:0000256" key="1">
    <source>
        <dbReference type="SAM" id="SignalP"/>
    </source>
</evidence>
<dbReference type="SUPFAM" id="SSF56925">
    <property type="entry name" value="OMPA-like"/>
    <property type="match status" value="1"/>
</dbReference>
<organism evidence="3 4">
    <name type="scientific">Pedobacter steynii</name>
    <dbReference type="NCBI Taxonomy" id="430522"/>
    <lineage>
        <taxon>Bacteria</taxon>
        <taxon>Pseudomonadati</taxon>
        <taxon>Bacteroidota</taxon>
        <taxon>Sphingobacteriia</taxon>
        <taxon>Sphingobacteriales</taxon>
        <taxon>Sphingobacteriaceae</taxon>
        <taxon>Pedobacter</taxon>
    </lineage>
</organism>
<dbReference type="EMBL" id="CP017141">
    <property type="protein sequence ID" value="AOM76510.1"/>
    <property type="molecule type" value="Genomic_DNA"/>
</dbReference>
<evidence type="ECO:0000313" key="4">
    <source>
        <dbReference type="Proteomes" id="UP000094313"/>
    </source>
</evidence>
<feature type="chain" id="PRO_5009098372" description="Outer membrane protein beta-barrel domain-containing protein" evidence="1">
    <location>
        <begin position="20"/>
        <end position="220"/>
    </location>
</feature>
<dbReference type="InterPro" id="IPR011250">
    <property type="entry name" value="OMP/PagP_B-barrel"/>
</dbReference>
<feature type="signal peptide" evidence="1">
    <location>
        <begin position="1"/>
        <end position="19"/>
    </location>
</feature>
<dbReference type="AlphaFoldDB" id="A0A1D7QCV1"/>
<accession>A0A1D7QCV1</accession>
<dbReference type="KEGG" id="psty:BFS30_04680"/>
<protein>
    <recommendedName>
        <fullName evidence="2">Outer membrane protein beta-barrel domain-containing protein</fullName>
    </recommendedName>
</protein>
<keyword evidence="1" id="KW-0732">Signal</keyword>
<proteinExistence type="predicted"/>
<name>A0A1D7QCV1_9SPHI</name>
<reference evidence="3 4" key="1">
    <citation type="submission" date="2016-08" db="EMBL/GenBank/DDBJ databases">
        <authorList>
            <person name="Seilhamer J.J."/>
        </authorList>
    </citation>
    <scope>NUCLEOTIDE SEQUENCE [LARGE SCALE GENOMIC DNA]</scope>
    <source>
        <strain evidence="3 4">DX4</strain>
    </source>
</reference>
<dbReference type="Proteomes" id="UP000094313">
    <property type="component" value="Chromosome"/>
</dbReference>
<dbReference type="OrthoDB" id="1150878at2"/>
<feature type="domain" description="Outer membrane protein beta-barrel" evidence="2">
    <location>
        <begin position="19"/>
        <end position="198"/>
    </location>
</feature>
<gene>
    <name evidence="3" type="ORF">BFS30_04680</name>
</gene>
<evidence type="ECO:0000259" key="2">
    <source>
        <dbReference type="Pfam" id="PF13568"/>
    </source>
</evidence>
<dbReference type="InterPro" id="IPR025665">
    <property type="entry name" value="Beta-barrel_OMP_2"/>
</dbReference>
<evidence type="ECO:0000313" key="3">
    <source>
        <dbReference type="EMBL" id="AOM76510.1"/>
    </source>
</evidence>
<dbReference type="RefSeq" id="WP_069378206.1">
    <property type="nucleotide sequence ID" value="NZ_CP017141.1"/>
</dbReference>